<gene>
    <name evidence="2" type="ORF">PoB_003315400</name>
</gene>
<proteinExistence type="predicted"/>
<dbReference type="EMBL" id="BLXT01003781">
    <property type="protein sequence ID" value="GFO06649.1"/>
    <property type="molecule type" value="Genomic_DNA"/>
</dbReference>
<dbReference type="AlphaFoldDB" id="A0AAV4AG49"/>
<organism evidence="2 3">
    <name type="scientific">Plakobranchus ocellatus</name>
    <dbReference type="NCBI Taxonomy" id="259542"/>
    <lineage>
        <taxon>Eukaryota</taxon>
        <taxon>Metazoa</taxon>
        <taxon>Spiralia</taxon>
        <taxon>Lophotrochozoa</taxon>
        <taxon>Mollusca</taxon>
        <taxon>Gastropoda</taxon>
        <taxon>Heterobranchia</taxon>
        <taxon>Euthyneura</taxon>
        <taxon>Panpulmonata</taxon>
        <taxon>Sacoglossa</taxon>
        <taxon>Placobranchoidea</taxon>
        <taxon>Plakobranchidae</taxon>
        <taxon>Plakobranchus</taxon>
    </lineage>
</organism>
<dbReference type="Proteomes" id="UP000735302">
    <property type="component" value="Unassembled WGS sequence"/>
</dbReference>
<feature type="region of interest" description="Disordered" evidence="1">
    <location>
        <begin position="1"/>
        <end position="24"/>
    </location>
</feature>
<evidence type="ECO:0000256" key="1">
    <source>
        <dbReference type="SAM" id="MobiDB-lite"/>
    </source>
</evidence>
<accession>A0AAV4AG49</accession>
<name>A0AAV4AG49_9GAST</name>
<sequence length="142" mass="15044">MTSSRHSTTAGNVGGTRKRESALRSARSILSPVRVLFRRLGRRGEKIKWGNCDVTPHGLHSAAATSQPVTQIRASIAKSMLSGGTAICGRKDLGTSLLSRESTAALAPKDGTWSRLKKKSVGVPPAILAFALDKRGVDHCLA</sequence>
<feature type="compositionally biased region" description="Polar residues" evidence="1">
    <location>
        <begin position="1"/>
        <end position="11"/>
    </location>
</feature>
<keyword evidence="3" id="KW-1185">Reference proteome</keyword>
<protein>
    <submittedName>
        <fullName evidence="2">Uncharacterized protein</fullName>
    </submittedName>
</protein>
<evidence type="ECO:0000313" key="2">
    <source>
        <dbReference type="EMBL" id="GFO06649.1"/>
    </source>
</evidence>
<reference evidence="2 3" key="1">
    <citation type="journal article" date="2021" name="Elife">
        <title>Chloroplast acquisition without the gene transfer in kleptoplastic sea slugs, Plakobranchus ocellatus.</title>
        <authorList>
            <person name="Maeda T."/>
            <person name="Takahashi S."/>
            <person name="Yoshida T."/>
            <person name="Shimamura S."/>
            <person name="Takaki Y."/>
            <person name="Nagai Y."/>
            <person name="Toyoda A."/>
            <person name="Suzuki Y."/>
            <person name="Arimoto A."/>
            <person name="Ishii H."/>
            <person name="Satoh N."/>
            <person name="Nishiyama T."/>
            <person name="Hasebe M."/>
            <person name="Maruyama T."/>
            <person name="Minagawa J."/>
            <person name="Obokata J."/>
            <person name="Shigenobu S."/>
        </authorList>
    </citation>
    <scope>NUCLEOTIDE SEQUENCE [LARGE SCALE GENOMIC DNA]</scope>
</reference>
<comment type="caution">
    <text evidence="2">The sequence shown here is derived from an EMBL/GenBank/DDBJ whole genome shotgun (WGS) entry which is preliminary data.</text>
</comment>
<evidence type="ECO:0000313" key="3">
    <source>
        <dbReference type="Proteomes" id="UP000735302"/>
    </source>
</evidence>